<keyword evidence="5" id="KW-1185">Reference proteome</keyword>
<sequence length="89" mass="10065">MTEVILNIFNHREGVIKFLKALIKREVAGTDQESMAFRGNPFTIRLLTIFAQAQGYDYLRTTLSNLLVGLSNKPLKFSVDLNPHRASVD</sequence>
<name>A0A2N5ULQ5_9BASI</name>
<dbReference type="SUPFAM" id="SSF48350">
    <property type="entry name" value="GTPase activation domain, GAP"/>
    <property type="match status" value="1"/>
</dbReference>
<dbReference type="GO" id="GO:0005096">
    <property type="term" value="F:GTPase activator activity"/>
    <property type="evidence" value="ECO:0007669"/>
    <property type="project" value="UniProtKB-KW"/>
</dbReference>
<evidence type="ECO:0000313" key="5">
    <source>
        <dbReference type="Proteomes" id="UP000235388"/>
    </source>
</evidence>
<feature type="domain" description="Ras-GAP" evidence="3">
    <location>
        <begin position="1"/>
        <end position="89"/>
    </location>
</feature>
<dbReference type="PANTHER" id="PTHR10194">
    <property type="entry name" value="RAS GTPASE-ACTIVATING PROTEINS"/>
    <property type="match status" value="1"/>
</dbReference>
<dbReference type="InterPro" id="IPR001936">
    <property type="entry name" value="RasGAP_dom"/>
</dbReference>
<dbReference type="PANTHER" id="PTHR10194:SF142">
    <property type="entry name" value="NEUROFIBROMIN"/>
    <property type="match status" value="1"/>
</dbReference>
<dbReference type="Gene3D" id="1.10.506.10">
    <property type="entry name" value="GTPase Activation - p120gap, domain 1"/>
    <property type="match status" value="1"/>
</dbReference>
<comment type="caution">
    <text evidence="4">The sequence shown here is derived from an EMBL/GenBank/DDBJ whole genome shotgun (WGS) entry which is preliminary data.</text>
</comment>
<keyword evidence="1" id="KW-0343">GTPase activation</keyword>
<reference evidence="4 5" key="1">
    <citation type="submission" date="2017-11" db="EMBL/GenBank/DDBJ databases">
        <title>De novo assembly and phasing of dikaryotic genomes from two isolates of Puccinia coronata f. sp. avenae, the causal agent of oat crown rust.</title>
        <authorList>
            <person name="Miller M.E."/>
            <person name="Zhang Y."/>
            <person name="Omidvar V."/>
            <person name="Sperschneider J."/>
            <person name="Schwessinger B."/>
            <person name="Raley C."/>
            <person name="Palmer J.M."/>
            <person name="Garnica D."/>
            <person name="Upadhyaya N."/>
            <person name="Rathjen J."/>
            <person name="Taylor J.M."/>
            <person name="Park R.F."/>
            <person name="Dodds P.N."/>
            <person name="Hirsch C.D."/>
            <person name="Kianian S.F."/>
            <person name="Figueroa M."/>
        </authorList>
    </citation>
    <scope>NUCLEOTIDE SEQUENCE [LARGE SCALE GENOMIC DNA]</scope>
    <source>
        <strain evidence="4">12NC29</strain>
    </source>
</reference>
<dbReference type="AlphaFoldDB" id="A0A2N5ULQ5"/>
<proteinExistence type="predicted"/>
<protein>
    <recommendedName>
        <fullName evidence="3">Ras-GAP domain-containing protein</fullName>
    </recommendedName>
</protein>
<organism evidence="4 5">
    <name type="scientific">Puccinia coronata f. sp. avenae</name>
    <dbReference type="NCBI Taxonomy" id="200324"/>
    <lineage>
        <taxon>Eukaryota</taxon>
        <taxon>Fungi</taxon>
        <taxon>Dikarya</taxon>
        <taxon>Basidiomycota</taxon>
        <taxon>Pucciniomycotina</taxon>
        <taxon>Pucciniomycetes</taxon>
        <taxon>Pucciniales</taxon>
        <taxon>Pucciniaceae</taxon>
        <taxon>Puccinia</taxon>
    </lineage>
</organism>
<dbReference type="OrthoDB" id="2504584at2759"/>
<evidence type="ECO:0000313" key="4">
    <source>
        <dbReference type="EMBL" id="PLW38675.1"/>
    </source>
</evidence>
<accession>A0A2N5ULQ5</accession>
<evidence type="ECO:0000256" key="2">
    <source>
        <dbReference type="ARBA" id="ARBA00022553"/>
    </source>
</evidence>
<keyword evidence="2" id="KW-0597">Phosphoprotein</keyword>
<dbReference type="EMBL" id="PGCJ01000204">
    <property type="protein sequence ID" value="PLW38675.1"/>
    <property type="molecule type" value="Genomic_DNA"/>
</dbReference>
<dbReference type="STRING" id="200324.A0A2N5ULQ5"/>
<dbReference type="InterPro" id="IPR039360">
    <property type="entry name" value="Ras_GTPase"/>
</dbReference>
<evidence type="ECO:0000259" key="3">
    <source>
        <dbReference type="PROSITE" id="PS50018"/>
    </source>
</evidence>
<dbReference type="Proteomes" id="UP000235388">
    <property type="component" value="Unassembled WGS sequence"/>
</dbReference>
<dbReference type="InterPro" id="IPR008936">
    <property type="entry name" value="Rho_GTPase_activation_prot"/>
</dbReference>
<dbReference type="PROSITE" id="PS50018">
    <property type="entry name" value="RAS_GTPASE_ACTIV_2"/>
    <property type="match status" value="1"/>
</dbReference>
<evidence type="ECO:0000256" key="1">
    <source>
        <dbReference type="ARBA" id="ARBA00022468"/>
    </source>
</evidence>
<gene>
    <name evidence="4" type="ORF">PCANC_16032</name>
</gene>